<gene>
    <name evidence="1" type="ORF">RO3G_01263</name>
</gene>
<accession>I1BK29</accession>
<evidence type="ECO:0000313" key="1">
    <source>
        <dbReference type="EMBL" id="EIE76559.1"/>
    </source>
</evidence>
<organism evidence="1 2">
    <name type="scientific">Rhizopus delemar (strain RA 99-880 / ATCC MYA-4621 / FGSC 9543 / NRRL 43880)</name>
    <name type="common">Mucormycosis agent</name>
    <name type="synonym">Rhizopus arrhizus var. delemar</name>
    <dbReference type="NCBI Taxonomy" id="246409"/>
    <lineage>
        <taxon>Eukaryota</taxon>
        <taxon>Fungi</taxon>
        <taxon>Fungi incertae sedis</taxon>
        <taxon>Mucoromycota</taxon>
        <taxon>Mucoromycotina</taxon>
        <taxon>Mucoromycetes</taxon>
        <taxon>Mucorales</taxon>
        <taxon>Mucorineae</taxon>
        <taxon>Rhizopodaceae</taxon>
        <taxon>Rhizopus</taxon>
    </lineage>
</organism>
<keyword evidence="2" id="KW-1185">Reference proteome</keyword>
<dbReference type="InParanoid" id="I1BK29"/>
<dbReference type="OrthoDB" id="10427400at2759"/>
<dbReference type="Proteomes" id="UP000009138">
    <property type="component" value="Unassembled WGS sequence"/>
</dbReference>
<reference evidence="1 2" key="1">
    <citation type="journal article" date="2009" name="PLoS Genet.">
        <title>Genomic analysis of the basal lineage fungus Rhizopus oryzae reveals a whole-genome duplication.</title>
        <authorList>
            <person name="Ma L.-J."/>
            <person name="Ibrahim A.S."/>
            <person name="Skory C."/>
            <person name="Grabherr M.G."/>
            <person name="Burger G."/>
            <person name="Butler M."/>
            <person name="Elias M."/>
            <person name="Idnurm A."/>
            <person name="Lang B.F."/>
            <person name="Sone T."/>
            <person name="Abe A."/>
            <person name="Calvo S.E."/>
            <person name="Corrochano L.M."/>
            <person name="Engels R."/>
            <person name="Fu J."/>
            <person name="Hansberg W."/>
            <person name="Kim J.-M."/>
            <person name="Kodira C.D."/>
            <person name="Koehrsen M.J."/>
            <person name="Liu B."/>
            <person name="Miranda-Saavedra D."/>
            <person name="O'Leary S."/>
            <person name="Ortiz-Castellanos L."/>
            <person name="Poulter R."/>
            <person name="Rodriguez-Romero J."/>
            <person name="Ruiz-Herrera J."/>
            <person name="Shen Y.-Q."/>
            <person name="Zeng Q."/>
            <person name="Galagan J."/>
            <person name="Birren B.W."/>
            <person name="Cuomo C.A."/>
            <person name="Wickes B.L."/>
        </authorList>
    </citation>
    <scope>NUCLEOTIDE SEQUENCE [LARGE SCALE GENOMIC DNA]</scope>
    <source>
        <strain evidence="2">RA 99-880 / ATCC MYA-4621 / FGSC 9543 / NRRL 43880</strain>
    </source>
</reference>
<dbReference type="RefSeq" id="XP_067511955.1">
    <property type="nucleotide sequence ID" value="XM_067655854.1"/>
</dbReference>
<protein>
    <submittedName>
        <fullName evidence="1">Uncharacterized protein</fullName>
    </submittedName>
</protein>
<dbReference type="VEuPathDB" id="FungiDB:RO3G_01263"/>
<sequence>MTQLIVERLLQYPTVRIQNVAAVTEKMEKILKDGKENVHFISGNDACER</sequence>
<name>I1BK29_RHIO9</name>
<evidence type="ECO:0000313" key="2">
    <source>
        <dbReference type="Proteomes" id="UP000009138"/>
    </source>
</evidence>
<proteinExistence type="predicted"/>
<dbReference type="EMBL" id="CH476732">
    <property type="protein sequence ID" value="EIE76559.1"/>
    <property type="molecule type" value="Genomic_DNA"/>
</dbReference>
<dbReference type="GeneID" id="93608235"/>
<dbReference type="AlphaFoldDB" id="I1BK29"/>